<dbReference type="PANTHER" id="PTHR23113:SF368">
    <property type="entry name" value="CELL DIVISION CONTROL PROTEIN 25"/>
    <property type="match status" value="1"/>
</dbReference>
<feature type="domain" description="N-terminal Ras-GEF" evidence="4">
    <location>
        <begin position="21"/>
        <end position="153"/>
    </location>
</feature>
<dbReference type="Pfam" id="PF00618">
    <property type="entry name" value="RasGEF_N"/>
    <property type="match status" value="1"/>
</dbReference>
<dbReference type="InterPro" id="IPR001895">
    <property type="entry name" value="RASGEF_cat_dom"/>
</dbReference>
<keyword evidence="6" id="KW-1185">Reference proteome</keyword>
<dbReference type="Gene3D" id="1.10.840.10">
    <property type="entry name" value="Ras guanine-nucleotide exchange factors catalytic domain"/>
    <property type="match status" value="1"/>
</dbReference>
<dbReference type="InterPro" id="IPR023578">
    <property type="entry name" value="Ras_GEF_dom_sf"/>
</dbReference>
<dbReference type="OrthoDB" id="546434at2759"/>
<dbReference type="VEuPathDB" id="FungiDB:ASPVEDRAFT_134630"/>
<dbReference type="PROSITE" id="PS00720">
    <property type="entry name" value="RASGEF"/>
    <property type="match status" value="1"/>
</dbReference>
<accession>A0A1L9PND8</accession>
<reference evidence="6" key="1">
    <citation type="journal article" date="2017" name="Genome Biol.">
        <title>Comparative genomics reveals high biological diversity and specific adaptations in the industrially and medically important fungal genus Aspergillus.</title>
        <authorList>
            <person name="de Vries R.P."/>
            <person name="Riley R."/>
            <person name="Wiebenga A."/>
            <person name="Aguilar-Osorio G."/>
            <person name="Amillis S."/>
            <person name="Uchima C.A."/>
            <person name="Anderluh G."/>
            <person name="Asadollahi M."/>
            <person name="Askin M."/>
            <person name="Barry K."/>
            <person name="Battaglia E."/>
            <person name="Bayram O."/>
            <person name="Benocci T."/>
            <person name="Braus-Stromeyer S.A."/>
            <person name="Caldana C."/>
            <person name="Canovas D."/>
            <person name="Cerqueira G.C."/>
            <person name="Chen F."/>
            <person name="Chen W."/>
            <person name="Choi C."/>
            <person name="Clum A."/>
            <person name="Dos Santos R.A."/>
            <person name="Damasio A.R."/>
            <person name="Diallinas G."/>
            <person name="Emri T."/>
            <person name="Fekete E."/>
            <person name="Flipphi M."/>
            <person name="Freyberg S."/>
            <person name="Gallo A."/>
            <person name="Gournas C."/>
            <person name="Habgood R."/>
            <person name="Hainaut M."/>
            <person name="Harispe M.L."/>
            <person name="Henrissat B."/>
            <person name="Hilden K.S."/>
            <person name="Hope R."/>
            <person name="Hossain A."/>
            <person name="Karabika E."/>
            <person name="Karaffa L."/>
            <person name="Karanyi Z."/>
            <person name="Krasevec N."/>
            <person name="Kuo A."/>
            <person name="Kusch H."/>
            <person name="LaButti K."/>
            <person name="Lagendijk E.L."/>
            <person name="Lapidus A."/>
            <person name="Levasseur A."/>
            <person name="Lindquist E."/>
            <person name="Lipzen A."/>
            <person name="Logrieco A.F."/>
            <person name="MacCabe A."/>
            <person name="Maekelae M.R."/>
            <person name="Malavazi I."/>
            <person name="Melin P."/>
            <person name="Meyer V."/>
            <person name="Mielnichuk N."/>
            <person name="Miskei M."/>
            <person name="Molnar A.P."/>
            <person name="Mule G."/>
            <person name="Ngan C.Y."/>
            <person name="Orejas M."/>
            <person name="Orosz E."/>
            <person name="Ouedraogo J.P."/>
            <person name="Overkamp K.M."/>
            <person name="Park H.-S."/>
            <person name="Perrone G."/>
            <person name="Piumi F."/>
            <person name="Punt P.J."/>
            <person name="Ram A.F."/>
            <person name="Ramon A."/>
            <person name="Rauscher S."/>
            <person name="Record E."/>
            <person name="Riano-Pachon D.M."/>
            <person name="Robert V."/>
            <person name="Roehrig J."/>
            <person name="Ruller R."/>
            <person name="Salamov A."/>
            <person name="Salih N.S."/>
            <person name="Samson R.A."/>
            <person name="Sandor E."/>
            <person name="Sanguinetti M."/>
            <person name="Schuetze T."/>
            <person name="Sepcic K."/>
            <person name="Shelest E."/>
            <person name="Sherlock G."/>
            <person name="Sophianopoulou V."/>
            <person name="Squina F.M."/>
            <person name="Sun H."/>
            <person name="Susca A."/>
            <person name="Todd R.B."/>
            <person name="Tsang A."/>
            <person name="Unkles S.E."/>
            <person name="van de Wiele N."/>
            <person name="van Rossen-Uffink D."/>
            <person name="Oliveira J.V."/>
            <person name="Vesth T.C."/>
            <person name="Visser J."/>
            <person name="Yu J.-H."/>
            <person name="Zhou M."/>
            <person name="Andersen M.R."/>
            <person name="Archer D.B."/>
            <person name="Baker S.E."/>
            <person name="Benoit I."/>
            <person name="Brakhage A.A."/>
            <person name="Braus G.H."/>
            <person name="Fischer R."/>
            <person name="Frisvad J.C."/>
            <person name="Goldman G.H."/>
            <person name="Houbraken J."/>
            <person name="Oakley B."/>
            <person name="Pocsi I."/>
            <person name="Scazzocchio C."/>
            <person name="Seiboth B."/>
            <person name="vanKuyk P.A."/>
            <person name="Wortman J."/>
            <person name="Dyer P.S."/>
            <person name="Grigoriev I.V."/>
        </authorList>
    </citation>
    <scope>NUCLEOTIDE SEQUENCE [LARGE SCALE GENOMIC DNA]</scope>
    <source>
        <strain evidence="6">CBS 583.65</strain>
    </source>
</reference>
<dbReference type="RefSeq" id="XP_040668800.1">
    <property type="nucleotide sequence ID" value="XM_040807153.1"/>
</dbReference>
<feature type="domain" description="Ras-GEF" evidence="3">
    <location>
        <begin position="187"/>
        <end position="423"/>
    </location>
</feature>
<dbReference type="PANTHER" id="PTHR23113">
    <property type="entry name" value="GUANINE NUCLEOTIDE EXCHANGE FACTOR"/>
    <property type="match status" value="1"/>
</dbReference>
<dbReference type="InterPro" id="IPR019804">
    <property type="entry name" value="Ras_G-nucl-exch_fac_CS"/>
</dbReference>
<dbReference type="GO" id="GO:0007265">
    <property type="term" value="P:Ras protein signal transduction"/>
    <property type="evidence" value="ECO:0007669"/>
    <property type="project" value="TreeGrafter"/>
</dbReference>
<evidence type="ECO:0000259" key="4">
    <source>
        <dbReference type="PROSITE" id="PS50212"/>
    </source>
</evidence>
<evidence type="ECO:0000256" key="1">
    <source>
        <dbReference type="ARBA" id="ARBA00022658"/>
    </source>
</evidence>
<name>A0A1L9PND8_ASPVE</name>
<dbReference type="Gene3D" id="1.20.870.10">
    <property type="entry name" value="Son of sevenless (SoS) protein Chain: S domain 1"/>
    <property type="match status" value="1"/>
</dbReference>
<gene>
    <name evidence="5" type="ORF">ASPVEDRAFT_134630</name>
</gene>
<protein>
    <recommendedName>
        <fullName evidence="7">Ras-GEF domain-containing protein</fullName>
    </recommendedName>
</protein>
<evidence type="ECO:0000313" key="6">
    <source>
        <dbReference type="Proteomes" id="UP000184073"/>
    </source>
</evidence>
<dbReference type="EMBL" id="KV878130">
    <property type="protein sequence ID" value="OJJ03038.1"/>
    <property type="molecule type" value="Genomic_DNA"/>
</dbReference>
<dbReference type="InterPro" id="IPR008937">
    <property type="entry name" value="Ras-like_GEF"/>
</dbReference>
<dbReference type="InterPro" id="IPR000651">
    <property type="entry name" value="Ras-like_Gua-exchang_fac_N"/>
</dbReference>
<dbReference type="CDD" id="cd06224">
    <property type="entry name" value="REM"/>
    <property type="match status" value="1"/>
</dbReference>
<dbReference type="STRING" id="1036611.A0A1L9PND8"/>
<organism evidence="5 6">
    <name type="scientific">Aspergillus versicolor CBS 583.65</name>
    <dbReference type="NCBI Taxonomy" id="1036611"/>
    <lineage>
        <taxon>Eukaryota</taxon>
        <taxon>Fungi</taxon>
        <taxon>Dikarya</taxon>
        <taxon>Ascomycota</taxon>
        <taxon>Pezizomycotina</taxon>
        <taxon>Eurotiomycetes</taxon>
        <taxon>Eurotiomycetidae</taxon>
        <taxon>Eurotiales</taxon>
        <taxon>Aspergillaceae</taxon>
        <taxon>Aspergillus</taxon>
        <taxon>Aspergillus subgen. Nidulantes</taxon>
    </lineage>
</organism>
<dbReference type="SMART" id="SM00229">
    <property type="entry name" value="RasGEFN"/>
    <property type="match status" value="1"/>
</dbReference>
<evidence type="ECO:0000256" key="2">
    <source>
        <dbReference type="PROSITE-ProRule" id="PRU00168"/>
    </source>
</evidence>
<dbReference type="GeneID" id="63722664"/>
<dbReference type="Proteomes" id="UP000184073">
    <property type="component" value="Unassembled WGS sequence"/>
</dbReference>
<evidence type="ECO:0008006" key="7">
    <source>
        <dbReference type="Google" id="ProtNLM"/>
    </source>
</evidence>
<proteinExistence type="predicted"/>
<dbReference type="AlphaFoldDB" id="A0A1L9PND8"/>
<evidence type="ECO:0000259" key="3">
    <source>
        <dbReference type="PROSITE" id="PS50009"/>
    </source>
</evidence>
<dbReference type="SUPFAM" id="SSF48366">
    <property type="entry name" value="Ras GEF"/>
    <property type="match status" value="1"/>
</dbReference>
<dbReference type="PROSITE" id="PS50212">
    <property type="entry name" value="RASGEF_NTER"/>
    <property type="match status" value="1"/>
</dbReference>
<dbReference type="GO" id="GO:0005886">
    <property type="term" value="C:plasma membrane"/>
    <property type="evidence" value="ECO:0007669"/>
    <property type="project" value="TreeGrafter"/>
</dbReference>
<dbReference type="SMART" id="SM00147">
    <property type="entry name" value="RasGEF"/>
    <property type="match status" value="1"/>
</dbReference>
<keyword evidence="1 2" id="KW-0344">Guanine-nucleotide releasing factor</keyword>
<evidence type="ECO:0000313" key="5">
    <source>
        <dbReference type="EMBL" id="OJJ03038.1"/>
    </source>
</evidence>
<dbReference type="CDD" id="cd00155">
    <property type="entry name" value="RasGEF"/>
    <property type="match status" value="1"/>
</dbReference>
<dbReference type="InterPro" id="IPR036964">
    <property type="entry name" value="RASGEF_cat_dom_sf"/>
</dbReference>
<dbReference type="Pfam" id="PF00617">
    <property type="entry name" value="RasGEF"/>
    <property type="match status" value="1"/>
</dbReference>
<dbReference type="PROSITE" id="PS50009">
    <property type="entry name" value="RASGEF_CAT"/>
    <property type="match status" value="1"/>
</dbReference>
<sequence>MDAGSSHVEFPQGIIYEDNEMEDAVRAGSLEALVDNLTRPDKLDAAFNRAFLTTYSYFASGEDVLHLLMDRFDCLPPETLSPTKRGEWIRETKPVIQLRVVNVLRQWLESFWMEPPGPETHRNLLKLHLFVSESISNEASAGQQLLAIVQSRLSGGERVKRSQPSFSSAPKPILPRKLDKLQFLKIDATEIARQLTLMEASVFAKVRPTELLNKNWQKKESEDEPTPAPNVRELIRSFNQLSSWVAAVIIAESDLKKRTQIIGHLVNVANACHELQNYSAVISILSGLESAPVYRLARTWAMVTERTCSILEPLQALTATDQNYQSYRDALRCAVPPCIPFLGLFLKDLVFIEEGNQALTPEGLINFTKYSMLASTIHEVQRFQQVPYCLQPVPEIQEYLSAQFQSTGDVHELWERSCQLDPRGRGDGSRSRDTYTATGGMTTSMVVACMILDD</sequence>
<dbReference type="GO" id="GO:0005085">
    <property type="term" value="F:guanyl-nucleotide exchange factor activity"/>
    <property type="evidence" value="ECO:0007669"/>
    <property type="project" value="UniProtKB-KW"/>
</dbReference>